<evidence type="ECO:0000259" key="12">
    <source>
        <dbReference type="Pfam" id="PF26002"/>
    </source>
</evidence>
<keyword evidence="5 9" id="KW-0997">Cell inner membrane</keyword>
<comment type="subcellular location">
    <subcellularLocation>
        <location evidence="1 9">Cell inner membrane</location>
        <topology evidence="1 9">Single-pass membrane protein</topology>
    </subcellularLocation>
</comment>
<dbReference type="InterPro" id="IPR050739">
    <property type="entry name" value="MFP"/>
</dbReference>
<keyword evidence="10" id="KW-0175">Coiled coil</keyword>
<dbReference type="Proteomes" id="UP000045285">
    <property type="component" value="Unassembled WGS sequence"/>
</dbReference>
<dbReference type="PROSITE" id="PS00543">
    <property type="entry name" value="HLYD_FAMILY"/>
    <property type="match status" value="1"/>
</dbReference>
<evidence type="ECO:0000256" key="4">
    <source>
        <dbReference type="ARBA" id="ARBA00022475"/>
    </source>
</evidence>
<feature type="domain" description="AprE-like long alpha-helical hairpin" evidence="11">
    <location>
        <begin position="99"/>
        <end position="287"/>
    </location>
</feature>
<evidence type="ECO:0000256" key="8">
    <source>
        <dbReference type="ARBA" id="ARBA00023136"/>
    </source>
</evidence>
<evidence type="ECO:0000256" key="2">
    <source>
        <dbReference type="ARBA" id="ARBA00009477"/>
    </source>
</evidence>
<keyword evidence="7 9" id="KW-1133">Transmembrane helix</keyword>
<dbReference type="InterPro" id="IPR006144">
    <property type="entry name" value="Secretion_HlyD_CS"/>
</dbReference>
<evidence type="ECO:0000256" key="3">
    <source>
        <dbReference type="ARBA" id="ARBA00022448"/>
    </source>
</evidence>
<dbReference type="GO" id="GO:0009306">
    <property type="term" value="P:protein secretion"/>
    <property type="evidence" value="ECO:0007669"/>
    <property type="project" value="InterPro"/>
</dbReference>
<name>A0A090ECZ9_MESPL</name>
<dbReference type="PANTHER" id="PTHR30386">
    <property type="entry name" value="MEMBRANE FUSION SUBUNIT OF EMRAB-TOLC MULTIDRUG EFFLUX PUMP"/>
    <property type="match status" value="1"/>
</dbReference>
<evidence type="ECO:0000256" key="1">
    <source>
        <dbReference type="ARBA" id="ARBA00004377"/>
    </source>
</evidence>
<keyword evidence="3 9" id="KW-0813">Transport</keyword>
<dbReference type="AlphaFoldDB" id="A0A090ECZ9"/>
<gene>
    <name evidence="13" type="ORF">MPL3356_80004</name>
</gene>
<feature type="transmembrane region" description="Helical" evidence="9">
    <location>
        <begin position="20"/>
        <end position="43"/>
    </location>
</feature>
<dbReference type="GO" id="GO:0005886">
    <property type="term" value="C:plasma membrane"/>
    <property type="evidence" value="ECO:0007669"/>
    <property type="project" value="UniProtKB-SubCell"/>
</dbReference>
<evidence type="ECO:0000259" key="11">
    <source>
        <dbReference type="Pfam" id="PF25994"/>
    </source>
</evidence>
<comment type="similarity">
    <text evidence="2 9">Belongs to the membrane fusion protein (MFP) (TC 8.A.1) family.</text>
</comment>
<organism evidence="13 14">
    <name type="scientific">Mesorhizobium plurifarium</name>
    <dbReference type="NCBI Taxonomy" id="69974"/>
    <lineage>
        <taxon>Bacteria</taxon>
        <taxon>Pseudomonadati</taxon>
        <taxon>Pseudomonadota</taxon>
        <taxon>Alphaproteobacteria</taxon>
        <taxon>Hyphomicrobiales</taxon>
        <taxon>Phyllobacteriaceae</taxon>
        <taxon>Mesorhizobium</taxon>
    </lineage>
</organism>
<evidence type="ECO:0000256" key="6">
    <source>
        <dbReference type="ARBA" id="ARBA00022692"/>
    </source>
</evidence>
<dbReference type="Pfam" id="PF26002">
    <property type="entry name" value="Beta-barrel_AprE"/>
    <property type="match status" value="1"/>
</dbReference>
<evidence type="ECO:0000313" key="14">
    <source>
        <dbReference type="Proteomes" id="UP000045285"/>
    </source>
</evidence>
<feature type="domain" description="AprE-like beta-barrel" evidence="12">
    <location>
        <begin position="331"/>
        <end position="420"/>
    </location>
</feature>
<proteinExistence type="inferred from homology"/>
<dbReference type="Pfam" id="PF25994">
    <property type="entry name" value="HH_AprE"/>
    <property type="match status" value="1"/>
</dbReference>
<keyword evidence="4 9" id="KW-1003">Cell membrane</keyword>
<dbReference type="InterPro" id="IPR058982">
    <property type="entry name" value="Beta-barrel_AprE"/>
</dbReference>
<dbReference type="EMBL" id="CCMZ01000075">
    <property type="protein sequence ID" value="CDX28067.1"/>
    <property type="molecule type" value="Genomic_DNA"/>
</dbReference>
<dbReference type="InterPro" id="IPR058781">
    <property type="entry name" value="HH_AprE-like"/>
</dbReference>
<dbReference type="Gene3D" id="2.40.50.100">
    <property type="match status" value="1"/>
</dbReference>
<evidence type="ECO:0000313" key="13">
    <source>
        <dbReference type="EMBL" id="CDX28067.1"/>
    </source>
</evidence>
<evidence type="ECO:0000256" key="10">
    <source>
        <dbReference type="SAM" id="Coils"/>
    </source>
</evidence>
<reference evidence="14" key="1">
    <citation type="submission" date="2014-08" db="EMBL/GenBank/DDBJ databases">
        <authorList>
            <person name="Moulin L."/>
        </authorList>
    </citation>
    <scope>NUCLEOTIDE SEQUENCE [LARGE SCALE GENOMIC DNA]</scope>
</reference>
<evidence type="ECO:0000256" key="9">
    <source>
        <dbReference type="RuleBase" id="RU365093"/>
    </source>
</evidence>
<keyword evidence="8 9" id="KW-0472">Membrane</keyword>
<evidence type="ECO:0000256" key="7">
    <source>
        <dbReference type="ARBA" id="ARBA00022989"/>
    </source>
</evidence>
<dbReference type="NCBIfam" id="TIGR01843">
    <property type="entry name" value="type_I_hlyD"/>
    <property type="match status" value="1"/>
</dbReference>
<protein>
    <recommendedName>
        <fullName evidence="9">Membrane fusion protein (MFP) family protein</fullName>
    </recommendedName>
</protein>
<dbReference type="InterPro" id="IPR010129">
    <property type="entry name" value="T1SS_HlyD"/>
</dbReference>
<keyword evidence="6 9" id="KW-0812">Transmembrane</keyword>
<dbReference type="Gene3D" id="2.40.30.170">
    <property type="match status" value="1"/>
</dbReference>
<evidence type="ECO:0000256" key="5">
    <source>
        <dbReference type="ARBA" id="ARBA00022519"/>
    </source>
</evidence>
<sequence>MTEAVLSLKMPPPPPAWPAVSAHVFGGLTVIGLLFGGFGLWAATAPLTSAAVAPGVVKVDSNRKTVQHLEGGIIREILVREGDLVKQGQILVRLDGIDAESDRDAVRGELDSARAGEARLIAQRDGLKTIPFPADLAARRSEPTVAEAMAGQERIFQDQAKVQASEVEVWQQRIAQYHAQMSALAARVAAFEIQLPSLREELADARTLLKKGYGVKSRVLQLERQVIAAQGEADSNRGSIESLRQQIAEAEAQIDNGRLSYVRKAAEDLRDVQTKRSELEKALQKTDARAARRDVVAPEDGAVMNLRYFTPGGVVPPGGIILDLVPNQDKMVLDVRIQPLDIDVVRPGLPATVRLVAYKQRTTPTVEGALTRVSADAEIDERSGATFFRGTVEVGADELKKLPQVKLYPGMPVDVSVVTGKRTLLEYLFQPVADSFAHAFKEE</sequence>
<keyword evidence="14" id="KW-1185">Reference proteome</keyword>
<feature type="coiled-coil region" evidence="10">
    <location>
        <begin position="233"/>
        <end position="289"/>
    </location>
</feature>
<accession>A0A090ECZ9</accession>
<dbReference type="PANTHER" id="PTHR30386:SF17">
    <property type="entry name" value="ALKALINE PROTEASE SECRETION PROTEIN APRE"/>
    <property type="match status" value="1"/>
</dbReference>
<dbReference type="PRINTS" id="PR01490">
    <property type="entry name" value="RTXTOXIND"/>
</dbReference>
<dbReference type="SUPFAM" id="SSF111369">
    <property type="entry name" value="HlyD-like secretion proteins"/>
    <property type="match status" value="1"/>
</dbReference>